<dbReference type="PANTHER" id="PTHR43738">
    <property type="entry name" value="ABC TRANSPORTER, MEMBRANE PROTEIN"/>
    <property type="match status" value="1"/>
</dbReference>
<dbReference type="STRING" id="591205.SAMN05421538_101130"/>
<feature type="transmembrane region" description="Helical" evidence="1">
    <location>
        <begin position="15"/>
        <end position="38"/>
    </location>
</feature>
<evidence type="ECO:0000313" key="3">
    <source>
        <dbReference type="Proteomes" id="UP000199344"/>
    </source>
</evidence>
<feature type="transmembrane region" description="Helical" evidence="1">
    <location>
        <begin position="405"/>
        <end position="427"/>
    </location>
</feature>
<dbReference type="PANTHER" id="PTHR43738:SF2">
    <property type="entry name" value="ABC TRANSPORTER PERMEASE"/>
    <property type="match status" value="1"/>
</dbReference>
<keyword evidence="1" id="KW-1133">Transmembrane helix</keyword>
<organism evidence="2 3">
    <name type="scientific">Paracoccus isoporae</name>
    <dbReference type="NCBI Taxonomy" id="591205"/>
    <lineage>
        <taxon>Bacteria</taxon>
        <taxon>Pseudomonadati</taxon>
        <taxon>Pseudomonadota</taxon>
        <taxon>Alphaproteobacteria</taxon>
        <taxon>Rhodobacterales</taxon>
        <taxon>Paracoccaceae</taxon>
        <taxon>Paracoccus</taxon>
    </lineage>
</organism>
<name>A0A1G6SYI0_9RHOB</name>
<protein>
    <submittedName>
        <fullName evidence="2">Putative ABC transport system permease protein</fullName>
    </submittedName>
</protein>
<keyword evidence="3" id="KW-1185">Reference proteome</keyword>
<evidence type="ECO:0000256" key="1">
    <source>
        <dbReference type="SAM" id="Phobius"/>
    </source>
</evidence>
<reference evidence="2 3" key="1">
    <citation type="submission" date="2016-10" db="EMBL/GenBank/DDBJ databases">
        <authorList>
            <person name="de Groot N.N."/>
        </authorList>
    </citation>
    <scope>NUCLEOTIDE SEQUENCE [LARGE SCALE GENOMIC DNA]</scope>
    <source>
        <strain evidence="2 3">DSM 22220</strain>
    </source>
</reference>
<evidence type="ECO:0000313" key="2">
    <source>
        <dbReference type="EMBL" id="SDD21813.1"/>
    </source>
</evidence>
<accession>A0A1G6SYI0</accession>
<feature type="transmembrane region" description="Helical" evidence="1">
    <location>
        <begin position="50"/>
        <end position="72"/>
    </location>
</feature>
<dbReference type="RefSeq" id="WP_090519962.1">
    <property type="nucleotide sequence ID" value="NZ_FNAH01000001.1"/>
</dbReference>
<keyword evidence="1" id="KW-0812">Transmembrane</keyword>
<proteinExistence type="predicted"/>
<dbReference type="InterPro" id="IPR051125">
    <property type="entry name" value="ABC-4/HrtB_transporter"/>
</dbReference>
<gene>
    <name evidence="2" type="ORF">SAMN05421538_101130</name>
</gene>
<dbReference type="EMBL" id="FNAH01000001">
    <property type="protein sequence ID" value="SDD21813.1"/>
    <property type="molecule type" value="Genomic_DNA"/>
</dbReference>
<feature type="transmembrane region" description="Helical" evidence="1">
    <location>
        <begin position="310"/>
        <end position="333"/>
    </location>
</feature>
<sequence>MPAVWHDLSADAQDLAILAALLSPLLLLGWGICRGYALMPLLRSLFLRHLWTNLAFIALVAISVGLGVGLIAQERGLRTATARVAEKFDLVIAAPGDEIGMLMATVFLQPSDAPLLDGQMWQRVAEAAKGSARIAPLAYGDSWQGHTLIGSTAEFVTHLSGDLAEGTAFTAPSQAVVGAGVPLRVGQGFAPAHGSSPAAEADAHDDMTVRVVGRMRATGSPWDSAIILPVEGVWLAHGLGNGHADAEDPQVGPPFAPQYFPGTPAILVTTRDLPTAYALQSRFDGDDSMAFFPGAVLSRLHGLMGNLREIMSVMSVVTQVIVLAAVTTGLIVLSRLFSRRLALLQALGAPARMIFALIWSYAALLLGIGAVLGLAVAFGAVHLLSAMLSARTGLLIAADLGWAELHLVAACLALGLLVALIPALVALRRDVTEALRR</sequence>
<dbReference type="OrthoDB" id="9784014at2"/>
<feature type="transmembrane region" description="Helical" evidence="1">
    <location>
        <begin position="354"/>
        <end position="385"/>
    </location>
</feature>
<dbReference type="Proteomes" id="UP000199344">
    <property type="component" value="Unassembled WGS sequence"/>
</dbReference>
<dbReference type="AlphaFoldDB" id="A0A1G6SYI0"/>
<keyword evidence="1" id="KW-0472">Membrane</keyword>